<evidence type="ECO:0000313" key="2">
    <source>
        <dbReference type="WBParaSite" id="DME_0000743801-mRNA-1"/>
    </source>
</evidence>
<dbReference type="PANTHER" id="PTHR47331:SF1">
    <property type="entry name" value="GAG-LIKE PROTEIN"/>
    <property type="match status" value="1"/>
</dbReference>
<evidence type="ECO:0000313" key="1">
    <source>
        <dbReference type="Proteomes" id="UP000038040"/>
    </source>
</evidence>
<dbReference type="Proteomes" id="UP000038040">
    <property type="component" value="Unplaced"/>
</dbReference>
<protein>
    <submittedName>
        <fullName evidence="2">Integrase_H2C2 domain-containing protein</fullName>
    </submittedName>
</protein>
<dbReference type="WBParaSite" id="DME_0000743801-mRNA-1">
    <property type="protein sequence ID" value="DME_0000743801-mRNA-1"/>
    <property type="gene ID" value="DME_0000743801"/>
</dbReference>
<name>A0A0N4UIK5_DRAME</name>
<dbReference type="AlphaFoldDB" id="A0A0N4UIK5"/>
<reference evidence="2" key="1">
    <citation type="submission" date="2017-02" db="UniProtKB">
        <authorList>
            <consortium name="WormBaseParasite"/>
        </authorList>
    </citation>
    <scope>IDENTIFICATION</scope>
</reference>
<proteinExistence type="predicted"/>
<sequence>MRYKDDAEQKLEQLFKRKSKEQEKLIPPSNVTVNLSQLSLPIFSGDPRQCRGRNHTSDYTLAKIVVLTRRQYVKGRLQSNRVRSNNRLEYSELDNESKYPIYLPNKGDLTKLIILHQYDKLYHAGIAHILPAIRFWIPKGRAAIKYTISSCMACKRWRAKPFNLPPMPNPPGSRVRRSRSFEQVGLDYLGPID</sequence>
<organism evidence="1 2">
    <name type="scientific">Dracunculus medinensis</name>
    <name type="common">Guinea worm</name>
    <dbReference type="NCBI Taxonomy" id="318479"/>
    <lineage>
        <taxon>Eukaryota</taxon>
        <taxon>Metazoa</taxon>
        <taxon>Ecdysozoa</taxon>
        <taxon>Nematoda</taxon>
        <taxon>Chromadorea</taxon>
        <taxon>Rhabditida</taxon>
        <taxon>Spirurina</taxon>
        <taxon>Dracunculoidea</taxon>
        <taxon>Dracunculidae</taxon>
        <taxon>Dracunculus</taxon>
    </lineage>
</organism>
<accession>A0A0N4UIK5</accession>
<dbReference type="PANTHER" id="PTHR47331">
    <property type="entry name" value="PHD-TYPE DOMAIN-CONTAINING PROTEIN"/>
    <property type="match status" value="1"/>
</dbReference>